<dbReference type="OrthoDB" id="3482472at2"/>
<evidence type="ECO:0000313" key="2">
    <source>
        <dbReference type="Proteomes" id="UP000236723"/>
    </source>
</evidence>
<organism evidence="1 2">
    <name type="scientific">Thermomonospora echinospora</name>
    <dbReference type="NCBI Taxonomy" id="1992"/>
    <lineage>
        <taxon>Bacteria</taxon>
        <taxon>Bacillati</taxon>
        <taxon>Actinomycetota</taxon>
        <taxon>Actinomycetes</taxon>
        <taxon>Streptosporangiales</taxon>
        <taxon>Thermomonosporaceae</taxon>
        <taxon>Thermomonospora</taxon>
    </lineage>
</organism>
<dbReference type="InterPro" id="IPR026334">
    <property type="entry name" value="FxSxx-COOH"/>
</dbReference>
<dbReference type="Proteomes" id="UP000236723">
    <property type="component" value="Unassembled WGS sequence"/>
</dbReference>
<proteinExistence type="predicted"/>
<dbReference type="EMBL" id="FNVO01000005">
    <property type="protein sequence ID" value="SEG40376.1"/>
    <property type="molecule type" value="Genomic_DNA"/>
</dbReference>
<reference evidence="2" key="1">
    <citation type="submission" date="2016-10" db="EMBL/GenBank/DDBJ databases">
        <authorList>
            <person name="Varghese N."/>
            <person name="Submissions S."/>
        </authorList>
    </citation>
    <scope>NUCLEOTIDE SEQUENCE [LARGE SCALE GENOMIC DNA]</scope>
    <source>
        <strain evidence="2">DSM 43163</strain>
    </source>
</reference>
<dbReference type="RefSeq" id="WP_146087361.1">
    <property type="nucleotide sequence ID" value="NZ_FNVO01000005.1"/>
</dbReference>
<evidence type="ECO:0000313" key="1">
    <source>
        <dbReference type="EMBL" id="SEG40376.1"/>
    </source>
</evidence>
<gene>
    <name evidence="1" type="ORF">SAMN04489712_10530</name>
</gene>
<accession>A0A1H5ZY41</accession>
<dbReference type="NCBIfam" id="TIGR04268">
    <property type="entry name" value="FxSxx-COOH"/>
    <property type="match status" value="1"/>
</dbReference>
<sequence length="62" mass="6484">MCEAGSDSPDRLPDVGGIPLRALDELGESALAHALSRIIVSLDTKSAEAAVAFQSLIDDDYP</sequence>
<name>A0A1H5ZY41_9ACTN</name>
<protein>
    <submittedName>
        <fullName evidence="1">FXSXX-COOH protein</fullName>
    </submittedName>
</protein>
<keyword evidence="2" id="KW-1185">Reference proteome</keyword>
<dbReference type="AlphaFoldDB" id="A0A1H5ZY41"/>